<dbReference type="Proteomes" id="UP000290433">
    <property type="component" value="Unassembled WGS sequence"/>
</dbReference>
<sequence>MFQVSSFKFQVKRNGIKPETKKNKILKTQTPHIWGVFLACIDEQVYFLSIL</sequence>
<comment type="caution">
    <text evidence="1">The sequence shown here is derived from an EMBL/GenBank/DDBJ whole genome shotgun (WGS) entry which is preliminary data.</text>
</comment>
<organism evidence="1 2">
    <name type="scientific">Flavobacterium anhuiense</name>
    <dbReference type="NCBI Taxonomy" id="459526"/>
    <lineage>
        <taxon>Bacteria</taxon>
        <taxon>Pseudomonadati</taxon>
        <taxon>Bacteroidota</taxon>
        <taxon>Flavobacteriia</taxon>
        <taxon>Flavobacteriales</taxon>
        <taxon>Flavobacteriaceae</taxon>
        <taxon>Flavobacterium</taxon>
    </lineage>
</organism>
<dbReference type="AlphaFoldDB" id="A0A444VV50"/>
<proteinExistence type="predicted"/>
<gene>
    <name evidence="1" type="ORF">NU08_3346</name>
</gene>
<protein>
    <submittedName>
        <fullName evidence="1">Uncharacterized protein</fullName>
    </submittedName>
</protein>
<dbReference type="EMBL" id="JUIV01000014">
    <property type="protein sequence ID" value="RYJ37572.1"/>
    <property type="molecule type" value="Genomic_DNA"/>
</dbReference>
<evidence type="ECO:0000313" key="1">
    <source>
        <dbReference type="EMBL" id="RYJ37572.1"/>
    </source>
</evidence>
<reference evidence="1 2" key="1">
    <citation type="submission" date="2014-12" db="EMBL/GenBank/DDBJ databases">
        <title>Genome sequence of Flavobacterium anhuiense RCM74.</title>
        <authorList>
            <person name="Kim J.F."/>
            <person name="Song J.Y."/>
            <person name="Kwak M.-J."/>
            <person name="Lee S.-W."/>
        </authorList>
    </citation>
    <scope>NUCLEOTIDE SEQUENCE [LARGE SCALE GENOMIC DNA]</scope>
    <source>
        <strain evidence="1 2">RCM74</strain>
    </source>
</reference>
<evidence type="ECO:0000313" key="2">
    <source>
        <dbReference type="Proteomes" id="UP000290433"/>
    </source>
</evidence>
<name>A0A444VV50_9FLAO</name>
<accession>A0A444VV50</accession>